<feature type="signal peptide" evidence="6">
    <location>
        <begin position="1"/>
        <end position="24"/>
    </location>
</feature>
<evidence type="ECO:0000256" key="2">
    <source>
        <dbReference type="ARBA" id="ARBA00022525"/>
    </source>
</evidence>
<keyword evidence="5" id="KW-0472">Membrane</keyword>
<evidence type="ECO:0000256" key="4">
    <source>
        <dbReference type="ARBA" id="ARBA00023088"/>
    </source>
</evidence>
<feature type="chain" id="PRO_5009180609" description="Gram-positive cocci surface proteins LPxTG domain-containing protein" evidence="6">
    <location>
        <begin position="25"/>
        <end position="851"/>
    </location>
</feature>
<keyword evidence="5" id="KW-0812">Transmembrane</keyword>
<sequence length="851" mass="95099">MRYILLLISTLVLSFLVCATSVEAANGESKATVEIVGADKNEHSSLNLDTQVTSDGNNLPKTGEAENLLFQLLGGIFLFLSLVFLFYKNRKKSGFLIVFSILGMGLTTMEAEASVPNHLSIDQIFDFPQGSAILNNSAKLSVEDDGLVILTDNFGQTSAVWSTDNNVMDLTKDFQLETHVRQAASDNASDGLAFVMQAKRPTGQKWYTHPLSSLGAYASTSYANAIDGIPYSFAIEFDLYSNNSTVNNGHGFDVGINGQHIANVYPGMLANYETITSGSNRYRKQLHWNLQDNLKLTDGNWTKLEVRWTAATSQLSYRTSSEARNYDSGWRHMNPDTIRTELAIKQGNTKVYWGFTGSTGQYNRVEQEVIFTRIPGLVTAKSYIKMNQNGNQVAPGTTLKANSKVQVTLGGQYLSGRQNWQAVNGKVTVPNSLSVVPNTTKVNDSQIDDSHWEGNVLSRASLNDFTIENNEQTITFEAIVKDDMTGESSISGTLEGRNAIVDADAFTFRTSPSDLAFKIVSPEDNRVFFDDITAFPIDITFIDNSKTDIEQSILTDEGDVLQNSTISSDLVEQVYSINFLDSFNKLSYGKHMLEYRLKNISGKVVSRSFNFSKQSKPKLEVLENEENSYFVGDKIPFNFNITDKDSEKLSLYMQVDEKEAVKVADYRNDFSTTVSQMYELKTDDFSSGIYTFKWFLVDENDNQSPIITYSKKITIEGTLSFQESPRNFNEVDLKLSGSRKKTMPIKIAVVDTRIKPAPWSLSVISTTGFYNEESNKYAPEDFFSYIDNEEHLLIGKDSFTYLIKNYLSQKEEIVSVNETGETGFYITPNNGMHTGSYTGSLTWVLEMTPNE</sequence>
<keyword evidence="9" id="KW-1185">Reference proteome</keyword>
<dbReference type="Gene3D" id="2.60.120.200">
    <property type="match status" value="1"/>
</dbReference>
<evidence type="ECO:0000313" key="8">
    <source>
        <dbReference type="EMBL" id="OEH82374.1"/>
    </source>
</evidence>
<feature type="transmembrane region" description="Helical" evidence="5">
    <location>
        <begin position="68"/>
        <end position="87"/>
    </location>
</feature>
<keyword evidence="2" id="KW-0964">Secreted</keyword>
<dbReference type="InterPro" id="IPR013320">
    <property type="entry name" value="ConA-like_dom_sf"/>
</dbReference>
<proteinExistence type="predicted"/>
<feature type="transmembrane region" description="Helical" evidence="5">
    <location>
        <begin position="94"/>
        <end position="111"/>
    </location>
</feature>
<evidence type="ECO:0000256" key="6">
    <source>
        <dbReference type="SAM" id="SignalP"/>
    </source>
</evidence>
<name>A0A1E5KWY0_9ENTE</name>
<gene>
    <name evidence="8" type="ORF">BCR26_02785</name>
</gene>
<feature type="domain" description="Gram-positive cocci surface proteins LPxTG" evidence="7">
    <location>
        <begin position="52"/>
        <end position="92"/>
    </location>
</feature>
<dbReference type="SUPFAM" id="SSF49899">
    <property type="entry name" value="Concanavalin A-like lectins/glucanases"/>
    <property type="match status" value="1"/>
</dbReference>
<dbReference type="OrthoDB" id="2306834at2"/>
<keyword evidence="5" id="KW-1133">Transmembrane helix</keyword>
<comment type="caution">
    <text evidence="8">The sequence shown here is derived from an EMBL/GenBank/DDBJ whole genome shotgun (WGS) entry which is preliminary data.</text>
</comment>
<dbReference type="Pfam" id="PF00746">
    <property type="entry name" value="Gram_pos_anchor"/>
    <property type="match status" value="1"/>
</dbReference>
<dbReference type="EMBL" id="MIEK01000023">
    <property type="protein sequence ID" value="OEH82374.1"/>
    <property type="molecule type" value="Genomic_DNA"/>
</dbReference>
<evidence type="ECO:0000256" key="3">
    <source>
        <dbReference type="ARBA" id="ARBA00022729"/>
    </source>
</evidence>
<dbReference type="Proteomes" id="UP000095256">
    <property type="component" value="Unassembled WGS sequence"/>
</dbReference>
<dbReference type="AlphaFoldDB" id="A0A1E5KWY0"/>
<evidence type="ECO:0000313" key="9">
    <source>
        <dbReference type="Proteomes" id="UP000095256"/>
    </source>
</evidence>
<accession>A0A1E5KWY0</accession>
<evidence type="ECO:0000259" key="7">
    <source>
        <dbReference type="Pfam" id="PF00746"/>
    </source>
</evidence>
<evidence type="ECO:0000256" key="5">
    <source>
        <dbReference type="SAM" id="Phobius"/>
    </source>
</evidence>
<keyword evidence="3 6" id="KW-0732">Signal</keyword>
<dbReference type="STRING" id="762845.BCR26_02785"/>
<organism evidence="8 9">
    <name type="scientific">Enterococcus rivorum</name>
    <dbReference type="NCBI Taxonomy" id="762845"/>
    <lineage>
        <taxon>Bacteria</taxon>
        <taxon>Bacillati</taxon>
        <taxon>Bacillota</taxon>
        <taxon>Bacilli</taxon>
        <taxon>Lactobacillales</taxon>
        <taxon>Enterococcaceae</taxon>
        <taxon>Enterococcus</taxon>
    </lineage>
</organism>
<keyword evidence="4" id="KW-0572">Peptidoglycan-anchor</keyword>
<protein>
    <recommendedName>
        <fullName evidence="7">Gram-positive cocci surface proteins LPxTG domain-containing protein</fullName>
    </recommendedName>
</protein>
<dbReference type="InterPro" id="IPR019931">
    <property type="entry name" value="LPXTG_anchor"/>
</dbReference>
<keyword evidence="1" id="KW-0134">Cell wall</keyword>
<reference evidence="8 9" key="1">
    <citation type="submission" date="2016-09" db="EMBL/GenBank/DDBJ databases">
        <authorList>
            <person name="Capua I."/>
            <person name="De Benedictis P."/>
            <person name="Joannis T."/>
            <person name="Lombin L.H."/>
            <person name="Cattoli G."/>
        </authorList>
    </citation>
    <scope>NUCLEOTIDE SEQUENCE [LARGE SCALE GENOMIC DNA]</scope>
    <source>
        <strain evidence="8 9">LMG 25899</strain>
    </source>
</reference>
<dbReference type="NCBIfam" id="TIGR01167">
    <property type="entry name" value="LPXTG_anchor"/>
    <property type="match status" value="1"/>
</dbReference>
<dbReference type="RefSeq" id="WP_069698649.1">
    <property type="nucleotide sequence ID" value="NZ_JAGGMA010000001.1"/>
</dbReference>
<evidence type="ECO:0000256" key="1">
    <source>
        <dbReference type="ARBA" id="ARBA00022512"/>
    </source>
</evidence>